<name>A0ABP3S1C0_9ACTN</name>
<comment type="caution">
    <text evidence="1">The sequence shown here is derived from an EMBL/GenBank/DDBJ whole genome shotgun (WGS) entry which is preliminary data.</text>
</comment>
<accession>A0ABP3S1C0</accession>
<sequence length="250" mass="25916">MAWGNAVLAGLVSPDTAAERIAGRDGGHRVLGWAGSDEDTLTVALARLRTAGVTGLRLALPVPGDLLGLPGPAEFNVDALDAGEAVLLDGPRPWGLVPRVGDEDPDDCVGIAVRWQAFAVNAGPGDPTSLAEAERELAETMRAVTDALDALEVARWRPEAADRISAIRSGRNGDLLAPGYPARAHRVLALAQRVAAIAELAADDDGAAFNVNGIAGRDAELRALARAARRAQLAAYNAVATGADQDLRFA</sequence>
<dbReference type="EMBL" id="BAAAHE010000021">
    <property type="protein sequence ID" value="GAA0623459.1"/>
    <property type="molecule type" value="Genomic_DNA"/>
</dbReference>
<evidence type="ECO:0000313" key="1">
    <source>
        <dbReference type="EMBL" id="GAA0623459.1"/>
    </source>
</evidence>
<evidence type="ECO:0000313" key="2">
    <source>
        <dbReference type="Proteomes" id="UP001500957"/>
    </source>
</evidence>
<reference evidence="2" key="1">
    <citation type="journal article" date="2019" name="Int. J. Syst. Evol. Microbiol.">
        <title>The Global Catalogue of Microorganisms (GCM) 10K type strain sequencing project: providing services to taxonomists for standard genome sequencing and annotation.</title>
        <authorList>
            <consortium name="The Broad Institute Genomics Platform"/>
            <consortium name="The Broad Institute Genome Sequencing Center for Infectious Disease"/>
            <person name="Wu L."/>
            <person name="Ma J."/>
        </authorList>
    </citation>
    <scope>NUCLEOTIDE SEQUENCE [LARGE SCALE GENOMIC DNA]</scope>
    <source>
        <strain evidence="2">JCM 10671</strain>
    </source>
</reference>
<keyword evidence="2" id="KW-1185">Reference proteome</keyword>
<proteinExistence type="predicted"/>
<gene>
    <name evidence="1" type="ORF">GCM10009547_28190</name>
</gene>
<dbReference type="Proteomes" id="UP001500957">
    <property type="component" value="Unassembled WGS sequence"/>
</dbReference>
<organism evidence="1 2">
    <name type="scientific">Sporichthya brevicatena</name>
    <dbReference type="NCBI Taxonomy" id="171442"/>
    <lineage>
        <taxon>Bacteria</taxon>
        <taxon>Bacillati</taxon>
        <taxon>Actinomycetota</taxon>
        <taxon>Actinomycetes</taxon>
        <taxon>Sporichthyales</taxon>
        <taxon>Sporichthyaceae</taxon>
        <taxon>Sporichthya</taxon>
    </lineage>
</organism>
<protein>
    <submittedName>
        <fullName evidence="1">Uncharacterized protein</fullName>
    </submittedName>
</protein>